<gene>
    <name evidence="1" type="ORF">HCT14_06170</name>
</gene>
<dbReference type="RefSeq" id="WP_167700663.1">
    <property type="nucleotide sequence ID" value="NZ_CP118174.1"/>
</dbReference>
<reference evidence="1 2" key="1">
    <citation type="submission" date="2020-03" db="EMBL/GenBank/DDBJ databases">
        <title>Spirochaetal bacteria isolated from arthropods constitute a novel genus Entomospira genus novum within the order Spirochaetales.</title>
        <authorList>
            <person name="Grana-Miraglia L."/>
            <person name="Sikutova S."/>
            <person name="Fingerle V."/>
            <person name="Sing A."/>
            <person name="Castillo-Ramirez S."/>
            <person name="Margos G."/>
            <person name="Rudolf I."/>
        </authorList>
    </citation>
    <scope>NUCLEOTIDE SEQUENCE [LARGE SCALE GENOMIC DNA]</scope>
    <source>
        <strain evidence="1 2">BR193</strain>
    </source>
</reference>
<dbReference type="AlphaFoldDB" id="A0A968KRU6"/>
<comment type="caution">
    <text evidence="1">The sequence shown here is derived from an EMBL/GenBank/DDBJ whole genome shotgun (WGS) entry which is preliminary data.</text>
</comment>
<proteinExistence type="predicted"/>
<evidence type="ECO:0000313" key="1">
    <source>
        <dbReference type="EMBL" id="NIZ41084.1"/>
    </source>
</evidence>
<protein>
    <submittedName>
        <fullName evidence="1">Uncharacterized protein</fullName>
    </submittedName>
</protein>
<evidence type="ECO:0000313" key="2">
    <source>
        <dbReference type="Proteomes" id="UP000711995"/>
    </source>
</evidence>
<organism evidence="1 2">
    <name type="scientific">Entomospira entomophila</name>
    <dbReference type="NCBI Taxonomy" id="2719988"/>
    <lineage>
        <taxon>Bacteria</taxon>
        <taxon>Pseudomonadati</taxon>
        <taxon>Spirochaetota</taxon>
        <taxon>Spirochaetia</taxon>
        <taxon>Spirochaetales</taxon>
        <taxon>Spirochaetaceae</taxon>
        <taxon>Entomospira</taxon>
    </lineage>
</organism>
<accession>A0A968KRU6</accession>
<name>A0A968KRU6_9SPIO</name>
<keyword evidence="2" id="KW-1185">Reference proteome</keyword>
<dbReference type="Proteomes" id="UP000711995">
    <property type="component" value="Unassembled WGS sequence"/>
</dbReference>
<dbReference type="EMBL" id="JAATLJ010000001">
    <property type="protein sequence ID" value="NIZ41084.1"/>
    <property type="molecule type" value="Genomic_DNA"/>
</dbReference>
<sequence length="198" mass="23001">MLQWSHVTKIHWYVWMMMLLTLGCHHTSKTQVEEKELDTFFQLDGFSFQDSYTNVMNMIRSKGFREIDRVSFTQDKDKEMYPIADLMVTYEADFFGEPVDMAFHFKDKQFKFLILQVANASLKPLINQFTLDYGTPTQQGQAYNGETFKGDNILWQIYTEDQQPHGYISLMPIAGAGENPEDWAAIATIYPYSANPSE</sequence>